<keyword evidence="3" id="KW-1185">Reference proteome</keyword>
<dbReference type="InterPro" id="IPR004158">
    <property type="entry name" value="DUF247_pln"/>
</dbReference>
<dbReference type="STRING" id="2094558.A0A314YKA4"/>
<dbReference type="PANTHER" id="PTHR31549">
    <property type="entry name" value="PROTEIN, PUTATIVE (DUF247)-RELATED-RELATED"/>
    <property type="match status" value="1"/>
</dbReference>
<sequence>MRLKFMNLIAYEMCPDFQNDFGVASYISFLNSLIDHPDDVKHLRKKHILRNLLGSDEEVVQLFNEMDTIVVPNNQFSDKVKSMIEAHCNTTWKIWIAQFFHDRFSKPWVLGSIGVLSGLGMTAVQTWYTVNSDNPSSPCKALLEYLKARGY</sequence>
<gene>
    <name evidence="2" type="ORF">Pyn_12605</name>
</gene>
<dbReference type="AlphaFoldDB" id="A0A314YKA4"/>
<dbReference type="Proteomes" id="UP000250321">
    <property type="component" value="Unassembled WGS sequence"/>
</dbReference>
<keyword evidence="1" id="KW-1133">Transmembrane helix</keyword>
<keyword evidence="1" id="KW-0472">Membrane</keyword>
<dbReference type="EMBL" id="PJQY01001062">
    <property type="protein sequence ID" value="PQQ05611.1"/>
    <property type="molecule type" value="Genomic_DNA"/>
</dbReference>
<comment type="caution">
    <text evidence="2">The sequence shown here is derived from an EMBL/GenBank/DDBJ whole genome shotgun (WGS) entry which is preliminary data.</text>
</comment>
<evidence type="ECO:0000256" key="1">
    <source>
        <dbReference type="SAM" id="Phobius"/>
    </source>
</evidence>
<reference evidence="2 3" key="1">
    <citation type="submission" date="2018-02" db="EMBL/GenBank/DDBJ databases">
        <title>Draft genome of wild Prunus yedoensis var. nudiflora.</title>
        <authorList>
            <person name="Baek S."/>
            <person name="Kim J.-H."/>
            <person name="Choi K."/>
            <person name="Kim G.-B."/>
            <person name="Cho A."/>
            <person name="Jang H."/>
            <person name="Shin C.-H."/>
            <person name="Yu H.-J."/>
            <person name="Mun J.-H."/>
        </authorList>
    </citation>
    <scope>NUCLEOTIDE SEQUENCE [LARGE SCALE GENOMIC DNA]</scope>
    <source>
        <strain evidence="3">cv. Jeju island</strain>
        <tissue evidence="2">Leaf</tissue>
    </source>
</reference>
<accession>A0A314YKA4</accession>
<feature type="transmembrane region" description="Helical" evidence="1">
    <location>
        <begin position="108"/>
        <end position="128"/>
    </location>
</feature>
<evidence type="ECO:0000313" key="3">
    <source>
        <dbReference type="Proteomes" id="UP000250321"/>
    </source>
</evidence>
<dbReference type="Pfam" id="PF03140">
    <property type="entry name" value="DUF247"/>
    <property type="match status" value="1"/>
</dbReference>
<proteinExistence type="predicted"/>
<dbReference type="PANTHER" id="PTHR31549:SF191">
    <property type="entry name" value="DUF247 DOMAIN PROTEIN"/>
    <property type="match status" value="1"/>
</dbReference>
<name>A0A314YKA4_PRUYE</name>
<protein>
    <submittedName>
        <fullName evidence="2">Uncharacterized protein</fullName>
    </submittedName>
</protein>
<organism evidence="2 3">
    <name type="scientific">Prunus yedoensis var. nudiflora</name>
    <dbReference type="NCBI Taxonomy" id="2094558"/>
    <lineage>
        <taxon>Eukaryota</taxon>
        <taxon>Viridiplantae</taxon>
        <taxon>Streptophyta</taxon>
        <taxon>Embryophyta</taxon>
        <taxon>Tracheophyta</taxon>
        <taxon>Spermatophyta</taxon>
        <taxon>Magnoliopsida</taxon>
        <taxon>eudicotyledons</taxon>
        <taxon>Gunneridae</taxon>
        <taxon>Pentapetalae</taxon>
        <taxon>rosids</taxon>
        <taxon>fabids</taxon>
        <taxon>Rosales</taxon>
        <taxon>Rosaceae</taxon>
        <taxon>Amygdaloideae</taxon>
        <taxon>Amygdaleae</taxon>
        <taxon>Prunus</taxon>
    </lineage>
</organism>
<evidence type="ECO:0000313" key="2">
    <source>
        <dbReference type="EMBL" id="PQQ05611.1"/>
    </source>
</evidence>
<dbReference type="OrthoDB" id="1849062at2759"/>
<keyword evidence="1" id="KW-0812">Transmembrane</keyword>